<sequence length="84" mass="9302">MSWSLCSGSKLWSLGIACAAVLRTYGDMSFTASLMDSIMMGTMTGTRILDSTRRALARISWFGSFRARWKVEMESRARSCCSSA</sequence>
<feature type="signal peptide" evidence="1">
    <location>
        <begin position="1"/>
        <end position="19"/>
    </location>
</feature>
<organism evidence="2">
    <name type="scientific">Ixodes ricinus</name>
    <name type="common">Common tick</name>
    <name type="synonym">Acarus ricinus</name>
    <dbReference type="NCBI Taxonomy" id="34613"/>
    <lineage>
        <taxon>Eukaryota</taxon>
        <taxon>Metazoa</taxon>
        <taxon>Ecdysozoa</taxon>
        <taxon>Arthropoda</taxon>
        <taxon>Chelicerata</taxon>
        <taxon>Arachnida</taxon>
        <taxon>Acari</taxon>
        <taxon>Parasitiformes</taxon>
        <taxon>Ixodida</taxon>
        <taxon>Ixodoidea</taxon>
        <taxon>Ixodidae</taxon>
        <taxon>Ixodinae</taxon>
        <taxon>Ixodes</taxon>
    </lineage>
</organism>
<evidence type="ECO:0000256" key="1">
    <source>
        <dbReference type="SAM" id="SignalP"/>
    </source>
</evidence>
<protein>
    <submittedName>
        <fullName evidence="2">Putative secreted protein</fullName>
    </submittedName>
</protein>
<keyword evidence="1" id="KW-0732">Signal</keyword>
<proteinExistence type="predicted"/>
<accession>A0A6B0U3U7</accession>
<feature type="chain" id="PRO_5025328679" evidence="1">
    <location>
        <begin position="20"/>
        <end position="84"/>
    </location>
</feature>
<dbReference type="EMBL" id="GIFC01002958">
    <property type="protein sequence ID" value="MXU85041.1"/>
    <property type="molecule type" value="Transcribed_RNA"/>
</dbReference>
<name>A0A6B0U3U7_IXORI</name>
<dbReference type="AlphaFoldDB" id="A0A6B0U3U7"/>
<reference evidence="2" key="1">
    <citation type="submission" date="2019-12" db="EMBL/GenBank/DDBJ databases">
        <title>An insight into the sialome of adult female Ixodes ricinus ticks feeding for 6 days.</title>
        <authorList>
            <person name="Perner J."/>
            <person name="Ribeiro J.M.C."/>
        </authorList>
    </citation>
    <scope>NUCLEOTIDE SEQUENCE</scope>
    <source>
        <strain evidence="2">Semi-engorged</strain>
        <tissue evidence="2">Salivary glands</tissue>
    </source>
</reference>
<evidence type="ECO:0000313" key="2">
    <source>
        <dbReference type="EMBL" id="MXU85041.1"/>
    </source>
</evidence>